<reference evidence="2" key="1">
    <citation type="submission" date="2020-02" db="EMBL/GenBank/DDBJ databases">
        <authorList>
            <person name="Palmer J.M."/>
        </authorList>
    </citation>
    <scope>NUCLEOTIDE SEQUENCE</scope>
    <source>
        <strain evidence="2">EPUS1.4</strain>
        <tissue evidence="2">Thallus</tissue>
    </source>
</reference>
<gene>
    <name evidence="2" type="ORF">GJ744_008019</name>
</gene>
<dbReference type="AlphaFoldDB" id="A0A8H7E783"/>
<dbReference type="OrthoDB" id="10376713at2759"/>
<feature type="region of interest" description="Disordered" evidence="1">
    <location>
        <begin position="951"/>
        <end position="971"/>
    </location>
</feature>
<proteinExistence type="predicted"/>
<feature type="compositionally biased region" description="Basic residues" evidence="1">
    <location>
        <begin position="377"/>
        <end position="386"/>
    </location>
</feature>
<sequence length="988" mass="110250">MALWCPQVQTRIRPHMRTRPVSSVSIVPTKFGVNSEGWNNGNRQPLRGGINDNKEARHGSLSFSIISSGLENNECVVNNYILELLINPLLQSRSISTVLKPLFSHPTSDFLHTLDTDLPPGSPPPAAMADDWEQPDGSNGWEYEQCLEGDEMGELFNMPQPTEEPHHEVPAEVGESDSLDMKFDEYFALLDDPAMGEIFESLLPSDISHQINDCAPAQGIPQAEHNGNLGKSVPYTQTWSWSDPSPNPQQQLDVQNLEGTLLDDFFESTPAPQGAISVDSYFTGTGKLIPSAEVMADFQPDLMEVDDPFSLPEWHGPPLMNDGHDFMAAAQQLIGTDETELHGSPLMNDEHDFMAAAQQLIETDEKPAQAPQAPKKDGRRGRRMGTIKHIPGFPSSSAPLPSDLSLEEMCRSWPNHLHGVFLERFVEAGWNGRKIWDNMPEAAKAGPIGQPWNKMTKRMTHTKEQMELEGRPVGVGVTPEDMWEKLVGEASADAAQQSVAVNAHNDDSLTTLPNPQHAEALQDITAITSYQNNQPGPEDPLEAMRCAFRAEIDEQQATIALLLAQQQADWLLISFDEITSRIKQTWMAHAHEHEARFIRENWIDDEDIRFDPVSPVNMLKRLGELTSRLLLASNTPRLATNEQEEAAFRQSHHLLVLGEELSILKGWTSAWHRQVEQFNAESYLGIVDGAAEQSGGGNQEQNQRLVEATPSTTQTFPDQSWAQDTWLSSDTPTPTSQPCLDQLQTQVTAARTRNRVTDPRSTNQVKRRRRRQKLRMFPHAPSKDVVLSEEDLADLDHIMANFPEHLALPHVMARYLGPIGSRQGSHQGAYLTNDMVKKLFHHHNVKHGSDLHHPDRSKGIHDWVMTQKDYARKYRRAALPRRPKLANSSAGGRQEDAKDAGVYGDQSPEARLDLDPSPAGQHQQSNHNLMPAAQFTTQPIRFEAKLAKVPGVGVSAEQETPGPETQQHLDDQAFYDELDMLLDPRSFG</sequence>
<keyword evidence="3" id="KW-1185">Reference proteome</keyword>
<accession>A0A8H7E783</accession>
<dbReference type="Proteomes" id="UP000606974">
    <property type="component" value="Unassembled WGS sequence"/>
</dbReference>
<organism evidence="2 3">
    <name type="scientific">Endocarpon pusillum</name>
    <dbReference type="NCBI Taxonomy" id="364733"/>
    <lineage>
        <taxon>Eukaryota</taxon>
        <taxon>Fungi</taxon>
        <taxon>Dikarya</taxon>
        <taxon>Ascomycota</taxon>
        <taxon>Pezizomycotina</taxon>
        <taxon>Eurotiomycetes</taxon>
        <taxon>Chaetothyriomycetidae</taxon>
        <taxon>Verrucariales</taxon>
        <taxon>Verrucariaceae</taxon>
        <taxon>Endocarpon</taxon>
    </lineage>
</organism>
<comment type="caution">
    <text evidence="2">The sequence shown here is derived from an EMBL/GenBank/DDBJ whole genome shotgun (WGS) entry which is preliminary data.</text>
</comment>
<feature type="compositionally biased region" description="Basic residues" evidence="1">
    <location>
        <begin position="874"/>
        <end position="884"/>
    </location>
</feature>
<protein>
    <submittedName>
        <fullName evidence="2">Uncharacterized protein</fullName>
    </submittedName>
</protein>
<evidence type="ECO:0000313" key="3">
    <source>
        <dbReference type="Proteomes" id="UP000606974"/>
    </source>
</evidence>
<feature type="region of interest" description="Disordered" evidence="1">
    <location>
        <begin position="874"/>
        <end position="925"/>
    </location>
</feature>
<evidence type="ECO:0000313" key="2">
    <source>
        <dbReference type="EMBL" id="KAF7509456.1"/>
    </source>
</evidence>
<evidence type="ECO:0000256" key="1">
    <source>
        <dbReference type="SAM" id="MobiDB-lite"/>
    </source>
</evidence>
<feature type="region of interest" description="Disordered" evidence="1">
    <location>
        <begin position="363"/>
        <end position="400"/>
    </location>
</feature>
<name>A0A8H7E783_9EURO</name>
<dbReference type="EMBL" id="JAACFV010000041">
    <property type="protein sequence ID" value="KAF7509456.1"/>
    <property type="molecule type" value="Genomic_DNA"/>
</dbReference>